<evidence type="ECO:0000259" key="11">
    <source>
        <dbReference type="Pfam" id="PF05746"/>
    </source>
</evidence>
<dbReference type="GO" id="GO:0006420">
    <property type="term" value="P:arginyl-tRNA aminoacylation"/>
    <property type="evidence" value="ECO:0007669"/>
    <property type="project" value="InterPro"/>
</dbReference>
<evidence type="ECO:0000256" key="3">
    <source>
        <dbReference type="ARBA" id="ARBA00022490"/>
    </source>
</evidence>
<dbReference type="HOGENOM" id="CLU_007220_2_2_7"/>
<dbReference type="KEGG" id="hmr:Hipma_0925"/>
<feature type="domain" description="DALR anticodon binding" evidence="11">
    <location>
        <begin position="563"/>
        <end position="660"/>
    </location>
</feature>
<evidence type="ECO:0000256" key="7">
    <source>
        <dbReference type="ARBA" id="ARBA00022917"/>
    </source>
</evidence>
<evidence type="ECO:0000256" key="2">
    <source>
        <dbReference type="ARBA" id="ARBA00008226"/>
    </source>
</evidence>
<dbReference type="NCBIfam" id="TIGR00211">
    <property type="entry name" value="glyS"/>
    <property type="match status" value="1"/>
</dbReference>
<reference evidence="13" key="2">
    <citation type="submission" date="2011-03" db="EMBL/GenBank/DDBJ databases">
        <title>The complete genome of Hippea maritima DSM 10411.</title>
        <authorList>
            <consortium name="US DOE Joint Genome Institute (JGI-PGF)"/>
            <person name="Lucas S."/>
            <person name="Copeland A."/>
            <person name="Lapidus A."/>
            <person name="Bruce D."/>
            <person name="Goodwin L."/>
            <person name="Pitluck S."/>
            <person name="Peters L."/>
            <person name="Kyrpides N."/>
            <person name="Mavromatis K."/>
            <person name="Pagani I."/>
            <person name="Ivanova N."/>
            <person name="Mikhailova N."/>
            <person name="Lu M."/>
            <person name="Detter J.C."/>
            <person name="Tapia R."/>
            <person name="Han C."/>
            <person name="Land M."/>
            <person name="Hauser L."/>
            <person name="Markowitz V."/>
            <person name="Cheng J.-F."/>
            <person name="Hugenholtz P."/>
            <person name="Woyke T."/>
            <person name="Wu D."/>
            <person name="Spring S."/>
            <person name="Schroeder M."/>
            <person name="Brambilla E."/>
            <person name="Klenk H.-P."/>
            <person name="Eisen J.A."/>
        </authorList>
    </citation>
    <scope>NUCLEOTIDE SEQUENCE [LARGE SCALE GENOMIC DNA]</scope>
    <source>
        <strain evidence="13">ATCC 700847 / DSM 10411 / MH2</strain>
    </source>
</reference>
<dbReference type="PRINTS" id="PR01045">
    <property type="entry name" value="TRNASYNTHGB"/>
</dbReference>
<keyword evidence="8 10" id="KW-0030">Aminoacyl-tRNA synthetase</keyword>
<accession>F2LVW0</accession>
<organism evidence="12 13">
    <name type="scientific">Hippea maritima (strain ATCC 700847 / DSM 10411 / MH2)</name>
    <dbReference type="NCBI Taxonomy" id="760142"/>
    <lineage>
        <taxon>Bacteria</taxon>
        <taxon>Pseudomonadati</taxon>
        <taxon>Campylobacterota</taxon>
        <taxon>Desulfurellia</taxon>
        <taxon>Desulfurellales</taxon>
        <taxon>Hippeaceae</taxon>
        <taxon>Hippea</taxon>
    </lineage>
</organism>
<sequence>MKLLFELFTEELPTSEMEHLEKDFLEASKKILSDKNIEFNNLIFYLTPRRMALKFEFDEFVKVEDKKVLGPPKSVCFKDGKPTKALEGFLKKNNATMDDIVEEKTKKGEYIAVIIKGKNVQAKPIVIQAIDQILKDIHFNKQMRWGDGEFEFTRPVHGVVFLIDNEIVDFEFKGKKASNTTYGHRFLSSGSFRVEYDNYESTLKENFVIVNQNERRQLILNQLKEYANKKGAKLVYDEELLNEVVNLVEYPVMVIGRFEEKFLKLPKEVLITSMKDHQRYFAFTKDGKLLNEFAAISNIKTDNMDLIREGYERVLRARFSDAEFFFEEDKKHKLEEFVPKLSQMMFHEKLGSQLDRTNRLVGLAEFLAEKLGFDTNKAKRAAYLSKADLLTQMVYEFPELQGVMGREYALLSSEDSEVATAIYEQYLPKEDEIPRGGAGICLSIADKLDIIVGGFFAGLKPTGAKDPYGLRRAALGIIRTLIENGLFLNLREVLEKSAQLYNKTIELYEIEEFFAVRFKNYFSDYPHDVLEAITFKFDDIYDAYLRLKALNEFVESDKNKEKQFAIKRVFNILKEFEGSRVDESLFNQDEERALFDKVKQLEEVEAEFISKKDYLGLLNQITSNKDVIDNFFDSVMVMDKDEKVRNNRLSLLNKLRKIVLNIANFKFLEI</sequence>
<dbReference type="eggNOG" id="COG0751">
    <property type="taxonomic scope" value="Bacteria"/>
</dbReference>
<keyword evidence="6 10" id="KW-0067">ATP-binding</keyword>
<comment type="subunit">
    <text evidence="10">Tetramer of two alpha and two beta subunits.</text>
</comment>
<dbReference type="GO" id="GO:0005524">
    <property type="term" value="F:ATP binding"/>
    <property type="evidence" value="ECO:0007669"/>
    <property type="project" value="UniProtKB-UniRule"/>
</dbReference>
<dbReference type="Pfam" id="PF05746">
    <property type="entry name" value="DALR_1"/>
    <property type="match status" value="1"/>
</dbReference>
<dbReference type="EC" id="6.1.1.14" evidence="10"/>
<dbReference type="PANTHER" id="PTHR30075">
    <property type="entry name" value="GLYCYL-TRNA SYNTHETASE"/>
    <property type="match status" value="1"/>
</dbReference>
<dbReference type="InParanoid" id="F2LVW0"/>
<comment type="similarity">
    <text evidence="2 10">Belongs to the class-II aminoacyl-tRNA synthetase family.</text>
</comment>
<dbReference type="EMBL" id="CP002606">
    <property type="protein sequence ID" value="AEA33894.1"/>
    <property type="molecule type" value="Genomic_DNA"/>
</dbReference>
<dbReference type="GO" id="GO:0004820">
    <property type="term" value="F:glycine-tRNA ligase activity"/>
    <property type="evidence" value="ECO:0007669"/>
    <property type="project" value="UniProtKB-UniRule"/>
</dbReference>
<name>F2LVW0_HIPMA</name>
<evidence type="ECO:0000256" key="9">
    <source>
        <dbReference type="ARBA" id="ARBA00047937"/>
    </source>
</evidence>
<dbReference type="InterPro" id="IPR008909">
    <property type="entry name" value="DALR_anticod-bd"/>
</dbReference>
<keyword evidence="4 10" id="KW-0436">Ligase</keyword>
<evidence type="ECO:0000313" key="12">
    <source>
        <dbReference type="EMBL" id="AEA33894.1"/>
    </source>
</evidence>
<dbReference type="InterPro" id="IPR006194">
    <property type="entry name" value="Gly-tRNA-synth_heterodimer"/>
</dbReference>
<evidence type="ECO:0000256" key="10">
    <source>
        <dbReference type="HAMAP-Rule" id="MF_00255"/>
    </source>
</evidence>
<gene>
    <name evidence="10" type="primary">glyS</name>
    <name evidence="12" type="ordered locus">Hipma_0925</name>
</gene>
<keyword evidence="13" id="KW-1185">Reference proteome</keyword>
<dbReference type="RefSeq" id="WP_013681935.1">
    <property type="nucleotide sequence ID" value="NC_015318.1"/>
</dbReference>
<evidence type="ECO:0000256" key="4">
    <source>
        <dbReference type="ARBA" id="ARBA00022598"/>
    </source>
</evidence>
<reference evidence="12 13" key="1">
    <citation type="journal article" date="2011" name="Stand. Genomic Sci.">
        <title>Complete genome sequence of the thermophilic sulfur-reducer Hippea maritima type strain (MH(2)).</title>
        <authorList>
            <person name="Huntemann M."/>
            <person name="Lu M."/>
            <person name="Nolan M."/>
            <person name="Lapidus A."/>
            <person name="Lucas S."/>
            <person name="Hammon N."/>
            <person name="Deshpande S."/>
            <person name="Cheng J.F."/>
            <person name="Tapia R."/>
            <person name="Han C."/>
            <person name="Goodwin L."/>
            <person name="Pitluck S."/>
            <person name="Liolios K."/>
            <person name="Pagani I."/>
            <person name="Ivanova N."/>
            <person name="Ovchinikova G."/>
            <person name="Pati A."/>
            <person name="Chen A."/>
            <person name="Palaniappan K."/>
            <person name="Land M."/>
            <person name="Hauser L."/>
            <person name="Jeffries C.D."/>
            <person name="Detter J.C."/>
            <person name="Brambilla E.M."/>
            <person name="Rohde M."/>
            <person name="Spring S."/>
            <person name="Goker M."/>
            <person name="Woyke T."/>
            <person name="Bristow J."/>
            <person name="Eisen J.A."/>
            <person name="Markowitz V."/>
            <person name="Hugenholtz P."/>
            <person name="Kyrpides N.C."/>
            <person name="Klenk H.P."/>
            <person name="Mavromatis K."/>
        </authorList>
    </citation>
    <scope>NUCLEOTIDE SEQUENCE [LARGE SCALE GENOMIC DNA]</scope>
    <source>
        <strain evidence="13">ATCC 700847 / DSM 10411 / MH2</strain>
    </source>
</reference>
<dbReference type="AlphaFoldDB" id="F2LVW0"/>
<dbReference type="HAMAP" id="MF_00255">
    <property type="entry name" value="Gly_tRNA_synth_beta"/>
    <property type="match status" value="1"/>
</dbReference>
<keyword evidence="7 10" id="KW-0648">Protein biosynthesis</keyword>
<dbReference type="InterPro" id="IPR015944">
    <property type="entry name" value="Gly-tRNA-synth_bsu"/>
</dbReference>
<dbReference type="OrthoDB" id="9775440at2"/>
<evidence type="ECO:0000256" key="8">
    <source>
        <dbReference type="ARBA" id="ARBA00023146"/>
    </source>
</evidence>
<comment type="catalytic activity">
    <reaction evidence="9 10">
        <text>tRNA(Gly) + glycine + ATP = glycyl-tRNA(Gly) + AMP + diphosphate</text>
        <dbReference type="Rhea" id="RHEA:16013"/>
        <dbReference type="Rhea" id="RHEA-COMP:9664"/>
        <dbReference type="Rhea" id="RHEA-COMP:9683"/>
        <dbReference type="ChEBI" id="CHEBI:30616"/>
        <dbReference type="ChEBI" id="CHEBI:33019"/>
        <dbReference type="ChEBI" id="CHEBI:57305"/>
        <dbReference type="ChEBI" id="CHEBI:78442"/>
        <dbReference type="ChEBI" id="CHEBI:78522"/>
        <dbReference type="ChEBI" id="CHEBI:456215"/>
        <dbReference type="EC" id="6.1.1.14"/>
    </reaction>
</comment>
<dbReference type="GO" id="GO:0005829">
    <property type="term" value="C:cytosol"/>
    <property type="evidence" value="ECO:0007669"/>
    <property type="project" value="TreeGrafter"/>
</dbReference>
<evidence type="ECO:0000256" key="5">
    <source>
        <dbReference type="ARBA" id="ARBA00022741"/>
    </source>
</evidence>
<evidence type="ECO:0000256" key="1">
    <source>
        <dbReference type="ARBA" id="ARBA00004496"/>
    </source>
</evidence>
<dbReference type="Proteomes" id="UP000008139">
    <property type="component" value="Chromosome"/>
</dbReference>
<dbReference type="SUPFAM" id="SSF109604">
    <property type="entry name" value="HD-domain/PDEase-like"/>
    <property type="match status" value="1"/>
</dbReference>
<protein>
    <recommendedName>
        <fullName evidence="10">Glycine--tRNA ligase beta subunit</fullName>
        <ecNumber evidence="10">6.1.1.14</ecNumber>
    </recommendedName>
    <alternativeName>
        <fullName evidence="10">Glycyl-tRNA synthetase beta subunit</fullName>
        <shortName evidence="10">GlyRS</shortName>
    </alternativeName>
</protein>
<keyword evidence="3 10" id="KW-0963">Cytoplasm</keyword>
<dbReference type="FunCoup" id="F2LVW0">
    <property type="interactions" value="422"/>
</dbReference>
<dbReference type="STRING" id="760142.Hipma_0925"/>
<evidence type="ECO:0000256" key="6">
    <source>
        <dbReference type="ARBA" id="ARBA00022840"/>
    </source>
</evidence>
<dbReference type="GO" id="GO:0006426">
    <property type="term" value="P:glycyl-tRNA aminoacylation"/>
    <property type="evidence" value="ECO:0007669"/>
    <property type="project" value="UniProtKB-UniRule"/>
</dbReference>
<comment type="subcellular location">
    <subcellularLocation>
        <location evidence="1 10">Cytoplasm</location>
    </subcellularLocation>
</comment>
<dbReference type="PROSITE" id="PS50861">
    <property type="entry name" value="AA_TRNA_LIGASE_II_GLYAB"/>
    <property type="match status" value="1"/>
</dbReference>
<dbReference type="Pfam" id="PF02092">
    <property type="entry name" value="tRNA_synt_2f"/>
    <property type="match status" value="1"/>
</dbReference>
<keyword evidence="5 10" id="KW-0547">Nucleotide-binding</keyword>
<dbReference type="PANTHER" id="PTHR30075:SF2">
    <property type="entry name" value="GLYCINE--TRNA LIGASE, CHLOROPLASTIC_MITOCHONDRIAL 2"/>
    <property type="match status" value="1"/>
</dbReference>
<proteinExistence type="inferred from homology"/>
<evidence type="ECO:0000313" key="13">
    <source>
        <dbReference type="Proteomes" id="UP000008139"/>
    </source>
</evidence>
<dbReference type="GO" id="GO:0004814">
    <property type="term" value="F:arginine-tRNA ligase activity"/>
    <property type="evidence" value="ECO:0007669"/>
    <property type="project" value="InterPro"/>
</dbReference>